<evidence type="ECO:0000256" key="3">
    <source>
        <dbReference type="ARBA" id="ARBA00022898"/>
    </source>
</evidence>
<comment type="cofactor">
    <cofactor evidence="1">
        <name>pyridoxal 5'-phosphate</name>
        <dbReference type="ChEBI" id="CHEBI:597326"/>
    </cofactor>
</comment>
<dbReference type="OrthoDB" id="5419315at2759"/>
<dbReference type="GO" id="GO:0005829">
    <property type="term" value="C:cytosol"/>
    <property type="evidence" value="ECO:0007669"/>
    <property type="project" value="TreeGrafter"/>
</dbReference>
<dbReference type="CDD" id="cd00610">
    <property type="entry name" value="OAT_like"/>
    <property type="match status" value="1"/>
</dbReference>
<dbReference type="NCBIfam" id="NF005685">
    <property type="entry name" value="PRK07483.1"/>
    <property type="match status" value="1"/>
</dbReference>
<keyword evidence="6" id="KW-1185">Reference proteome</keyword>
<sequence length="464" mass="50051">MSLATDQQPSHSSVLHATLAANPPKIVGAQGHYFKTADGHSIFDASGGAAVSCIGHGNPRVKRAIKDQLDRVEYCFSPWFATDAYEKLATFLTDSTHGEMEKVFICGSGAEAIEAALKMARQYFLELPEPQPQRTRFIARDRSYHGNTLGSLALSGHAARRKPYAPILSNQMTHVSPCYTYRYLGDNETEEAYVQRLANELEEEFQRVGPDTVAAFCAETLGDCLQTLGGVPAVPGYLKAMKEVCDRHGALFILDEVFAGMGRTGTLHAWEQEGVVPHLQTVAKGLGAGYMPIGALLISKQVVDTFSKGTGAFVHFQTYHGHPVACAAALAVQEVIRDEGLIENCQKMGKYLSKALRNRLEGHKNVGDIRGRGLVWGIELVKDKATKEPFPVADKIAPTIHANGLRPEFGISLIPGGGVADGTNGDLIVVSPAYNISIADADLIVDRAARAIESVLGPVKESKL</sequence>
<evidence type="ECO:0000256" key="1">
    <source>
        <dbReference type="ARBA" id="ARBA00001933"/>
    </source>
</evidence>
<dbReference type="Proteomes" id="UP000799767">
    <property type="component" value="Unassembled WGS sequence"/>
</dbReference>
<dbReference type="RefSeq" id="XP_033593559.1">
    <property type="nucleotide sequence ID" value="XM_033730445.1"/>
</dbReference>
<dbReference type="GO" id="GO:0030170">
    <property type="term" value="F:pyridoxal phosphate binding"/>
    <property type="evidence" value="ECO:0007669"/>
    <property type="project" value="InterPro"/>
</dbReference>
<name>A0A6A6Q3L8_9PEZI</name>
<evidence type="ECO:0000313" key="5">
    <source>
        <dbReference type="EMBL" id="KAF2486990.1"/>
    </source>
</evidence>
<dbReference type="InterPro" id="IPR015422">
    <property type="entry name" value="PyrdxlP-dep_Trfase_small"/>
</dbReference>
<evidence type="ECO:0000256" key="2">
    <source>
        <dbReference type="ARBA" id="ARBA00008954"/>
    </source>
</evidence>
<dbReference type="PANTHER" id="PTHR43094">
    <property type="entry name" value="AMINOTRANSFERASE"/>
    <property type="match status" value="1"/>
</dbReference>
<reference evidence="5" key="1">
    <citation type="journal article" date="2020" name="Stud. Mycol.">
        <title>101 Dothideomycetes genomes: a test case for predicting lifestyles and emergence of pathogens.</title>
        <authorList>
            <person name="Haridas S."/>
            <person name="Albert R."/>
            <person name="Binder M."/>
            <person name="Bloem J."/>
            <person name="Labutti K."/>
            <person name="Salamov A."/>
            <person name="Andreopoulos B."/>
            <person name="Baker S."/>
            <person name="Barry K."/>
            <person name="Bills G."/>
            <person name="Bluhm B."/>
            <person name="Cannon C."/>
            <person name="Castanera R."/>
            <person name="Culley D."/>
            <person name="Daum C."/>
            <person name="Ezra D."/>
            <person name="Gonzalez J."/>
            <person name="Henrissat B."/>
            <person name="Kuo A."/>
            <person name="Liang C."/>
            <person name="Lipzen A."/>
            <person name="Lutzoni F."/>
            <person name="Magnuson J."/>
            <person name="Mondo S."/>
            <person name="Nolan M."/>
            <person name="Ohm R."/>
            <person name="Pangilinan J."/>
            <person name="Park H.-J."/>
            <person name="Ramirez L."/>
            <person name="Alfaro M."/>
            <person name="Sun H."/>
            <person name="Tritt A."/>
            <person name="Yoshinaga Y."/>
            <person name="Zwiers L.-H."/>
            <person name="Turgeon B."/>
            <person name="Goodwin S."/>
            <person name="Spatafora J."/>
            <person name="Crous P."/>
            <person name="Grigoriev I."/>
        </authorList>
    </citation>
    <scope>NUCLEOTIDE SEQUENCE</scope>
    <source>
        <strain evidence="5">CBS 113389</strain>
    </source>
</reference>
<dbReference type="SUPFAM" id="SSF53383">
    <property type="entry name" value="PLP-dependent transferases"/>
    <property type="match status" value="1"/>
</dbReference>
<dbReference type="Gene3D" id="3.90.1150.10">
    <property type="entry name" value="Aspartate Aminotransferase, domain 1"/>
    <property type="match status" value="1"/>
</dbReference>
<dbReference type="AlphaFoldDB" id="A0A6A6Q3L8"/>
<dbReference type="Gene3D" id="3.40.640.10">
    <property type="entry name" value="Type I PLP-dependent aspartate aminotransferase-like (Major domain)"/>
    <property type="match status" value="1"/>
</dbReference>
<keyword evidence="3 4" id="KW-0663">Pyridoxal phosphate</keyword>
<dbReference type="GeneID" id="54471447"/>
<keyword evidence="5" id="KW-0808">Transferase</keyword>
<dbReference type="FunFam" id="3.40.640.10:FF:000004">
    <property type="entry name" value="Acetylornithine aminotransferase"/>
    <property type="match status" value="1"/>
</dbReference>
<dbReference type="GO" id="GO:0008483">
    <property type="term" value="F:transaminase activity"/>
    <property type="evidence" value="ECO:0007669"/>
    <property type="project" value="InterPro"/>
</dbReference>
<protein>
    <submittedName>
        <fullName evidence="5">Pyridoxal phosphate-dependent transferase</fullName>
    </submittedName>
</protein>
<dbReference type="InterPro" id="IPR005814">
    <property type="entry name" value="Aminotrans_3"/>
</dbReference>
<dbReference type="EMBL" id="MU001631">
    <property type="protein sequence ID" value="KAF2486990.1"/>
    <property type="molecule type" value="Genomic_DNA"/>
</dbReference>
<dbReference type="InterPro" id="IPR015424">
    <property type="entry name" value="PyrdxlP-dep_Trfase"/>
</dbReference>
<organism evidence="5 6">
    <name type="scientific">Neohortaea acidophila</name>
    <dbReference type="NCBI Taxonomy" id="245834"/>
    <lineage>
        <taxon>Eukaryota</taxon>
        <taxon>Fungi</taxon>
        <taxon>Dikarya</taxon>
        <taxon>Ascomycota</taxon>
        <taxon>Pezizomycotina</taxon>
        <taxon>Dothideomycetes</taxon>
        <taxon>Dothideomycetidae</taxon>
        <taxon>Mycosphaerellales</taxon>
        <taxon>Teratosphaeriaceae</taxon>
        <taxon>Neohortaea</taxon>
    </lineage>
</organism>
<dbReference type="InterPro" id="IPR015421">
    <property type="entry name" value="PyrdxlP-dep_Trfase_major"/>
</dbReference>
<evidence type="ECO:0000313" key="6">
    <source>
        <dbReference type="Proteomes" id="UP000799767"/>
    </source>
</evidence>
<comment type="similarity">
    <text evidence="2 4">Belongs to the class-III pyridoxal-phosphate-dependent aminotransferase family.</text>
</comment>
<dbReference type="PANTHER" id="PTHR43094:SF1">
    <property type="entry name" value="AMINOTRANSFERASE CLASS-III"/>
    <property type="match status" value="1"/>
</dbReference>
<proteinExistence type="inferred from homology"/>
<accession>A0A6A6Q3L8</accession>
<dbReference type="Pfam" id="PF00202">
    <property type="entry name" value="Aminotran_3"/>
    <property type="match status" value="1"/>
</dbReference>
<gene>
    <name evidence="5" type="ORF">BDY17DRAFT_243545</name>
</gene>
<evidence type="ECO:0000256" key="4">
    <source>
        <dbReference type="RuleBase" id="RU003560"/>
    </source>
</evidence>